<evidence type="ECO:0000256" key="1">
    <source>
        <dbReference type="ARBA" id="ARBA00022723"/>
    </source>
</evidence>
<reference evidence="3 4" key="1">
    <citation type="submission" date="2015-01" db="EMBL/GenBank/DDBJ databases">
        <title>Genome Assembly of Bacillus badius MTCC 1458.</title>
        <authorList>
            <person name="Verma A."/>
            <person name="Khatri I."/>
            <person name="Mual P."/>
            <person name="Subramanian S."/>
            <person name="Krishnamurthi S."/>
        </authorList>
    </citation>
    <scope>NUCLEOTIDE SEQUENCE [LARGE SCALE GENOMIC DNA]</scope>
    <source>
        <strain evidence="3 4">MTCC 1458</strain>
    </source>
</reference>
<keyword evidence="4" id="KW-1185">Reference proteome</keyword>
<dbReference type="PANTHER" id="PTHR33542:SF3">
    <property type="entry name" value="SIROHYDROCHLORIN FERROCHELATASE, CHLOROPLASTIC"/>
    <property type="match status" value="1"/>
</dbReference>
<keyword evidence="1" id="KW-0479">Metal-binding</keyword>
<dbReference type="SUPFAM" id="SSF53800">
    <property type="entry name" value="Chelatase"/>
    <property type="match status" value="1"/>
</dbReference>
<dbReference type="Gene3D" id="3.40.50.1400">
    <property type="match status" value="2"/>
</dbReference>
<accession>A0ABR5AVU9</accession>
<gene>
    <name evidence="3" type="ORF">SD77_3651</name>
</gene>
<evidence type="ECO:0000256" key="2">
    <source>
        <dbReference type="ARBA" id="ARBA00023239"/>
    </source>
</evidence>
<evidence type="ECO:0000313" key="3">
    <source>
        <dbReference type="EMBL" id="KIL78850.1"/>
    </source>
</evidence>
<dbReference type="InterPro" id="IPR050963">
    <property type="entry name" value="Sirohydro_Cobaltochel/CbiX"/>
</dbReference>
<dbReference type="PANTHER" id="PTHR33542">
    <property type="entry name" value="SIROHYDROCHLORIN FERROCHELATASE, CHLOROPLASTIC"/>
    <property type="match status" value="1"/>
</dbReference>
<evidence type="ECO:0000313" key="4">
    <source>
        <dbReference type="Proteomes" id="UP000031982"/>
    </source>
</evidence>
<proteinExistence type="predicted"/>
<organism evidence="3 4">
    <name type="scientific">Bacillus badius</name>
    <dbReference type="NCBI Taxonomy" id="1455"/>
    <lineage>
        <taxon>Bacteria</taxon>
        <taxon>Bacillati</taxon>
        <taxon>Bacillota</taxon>
        <taxon>Bacilli</taxon>
        <taxon>Bacillales</taxon>
        <taxon>Bacillaceae</taxon>
        <taxon>Pseudobacillus</taxon>
    </lineage>
</organism>
<name>A0ABR5AVU9_BACBA</name>
<keyword evidence="2" id="KW-0456">Lyase</keyword>
<dbReference type="InterPro" id="IPR002762">
    <property type="entry name" value="CbiX-like"/>
</dbReference>
<dbReference type="Pfam" id="PF01903">
    <property type="entry name" value="CbiX"/>
    <property type="match status" value="2"/>
</dbReference>
<protein>
    <submittedName>
        <fullName evidence="3">Sirohydrochlorin ferrochelatase</fullName>
    </submittedName>
</protein>
<comment type="caution">
    <text evidence="3">The sequence shown here is derived from an EMBL/GenBank/DDBJ whole genome shotgun (WGS) entry which is preliminary data.</text>
</comment>
<dbReference type="Proteomes" id="UP000031982">
    <property type="component" value="Unassembled WGS sequence"/>
</dbReference>
<dbReference type="CDD" id="cd03414">
    <property type="entry name" value="CbiX_SirB_C"/>
    <property type="match status" value="1"/>
</dbReference>
<sequence length="257" mass="28584">MKAVLYICHGSRVKQGRVEALAFIERTKPFIALPIQEACFLELAEPTIEQGIARCVANGATEVIVLPFLLLAAGHAKKDIPIELEKARFRFPSITFYYAQPLGVHEAIVDILVERMKETGQRILPDASVLLVGRGSSDPQTLADFAAIRDLFCYKTKLMDVNLGYLAAAAPSFKEELTRLHEQKPSQLWVVPYLLFTGILSNTLKRELEWLGSGDSVILTKCLGYHPAIRQIIKDRIEEANPARGYLDVSHYGAFSG</sequence>
<dbReference type="EMBL" id="JXLP01000005">
    <property type="protein sequence ID" value="KIL78850.1"/>
    <property type="molecule type" value="Genomic_DNA"/>
</dbReference>
<dbReference type="CDD" id="cd03416">
    <property type="entry name" value="CbiX_SirB_N"/>
    <property type="match status" value="1"/>
</dbReference>
<dbReference type="RefSeq" id="WP_041113565.1">
    <property type="nucleotide sequence ID" value="NZ_JARTHD010000031.1"/>
</dbReference>